<dbReference type="InterPro" id="IPR001841">
    <property type="entry name" value="Znf_RING"/>
</dbReference>
<accession>A0AAD1Y2N5</accession>
<dbReference type="PROSITE" id="PS50089">
    <property type="entry name" value="ZF_RING_2"/>
    <property type="match status" value="1"/>
</dbReference>
<feature type="compositionally biased region" description="Low complexity" evidence="2">
    <location>
        <begin position="496"/>
        <end position="507"/>
    </location>
</feature>
<feature type="region of interest" description="Disordered" evidence="2">
    <location>
        <begin position="733"/>
        <end position="777"/>
    </location>
</feature>
<comment type="caution">
    <text evidence="4">The sequence shown here is derived from an EMBL/GenBank/DDBJ whole genome shotgun (WGS) entry which is preliminary data.</text>
</comment>
<dbReference type="SUPFAM" id="SSF57850">
    <property type="entry name" value="RING/U-box"/>
    <property type="match status" value="1"/>
</dbReference>
<keyword evidence="1" id="KW-0479">Metal-binding</keyword>
<keyword evidence="1" id="KW-0863">Zinc-finger</keyword>
<dbReference type="AlphaFoldDB" id="A0AAD1Y2N5"/>
<dbReference type="Proteomes" id="UP001295684">
    <property type="component" value="Unassembled WGS sequence"/>
</dbReference>
<dbReference type="InterPro" id="IPR013083">
    <property type="entry name" value="Znf_RING/FYVE/PHD"/>
</dbReference>
<sequence>MSRAKPWRSKPTFVFGELLNATKNKTFYLVHEPGPTNLVIQDEHKKKNKVQIGSIISCTCGGGQKEHCIHTIFALLRIFKIPEDEPLLWQLSYSDREINKIIQNRERGMFRLRNGEEVKTHTGFLTRKTKKEEKKTVKRAAIEDDEPCCICFDEMLPDENLTYCKYGCGHNIHMDCAKHLVKHKKSEKKQILCPLCRCNWGENALEELVKESRIFRANKIAEENEKLKKEFSKNMPKCVSCNEHAADAYTYKNRSVQIFSCNICRNKWICKSCYDQKKEIFKDIQKKDRREKQEKSMQNNDEYLKIMQEIQTRDLSANDYDLLLKLDNQKAKNSEREGAKCKFCESHEAEELKENDLSVLNLPCNHCFHKYMVRYIGDKKDRKSQFRMSQHARKEYNKKLEESKGPEFGLVGFGVTPMEISKEVDSKTLYTQKNRKNAIPHKYKSGINKRSHRSSNSVKPAQNLDFNLNGKNIGVQEISPTLMRPPLPGNKPPRASKGISKNSKGKSQLNSRGRKRDLSDIRIGFNNTDNQPKAKGHIPTKRMNRTKLRIARDVQAFNSLESSKMTYSRKDSKRETLVKDPQTMNQDLIHDQDNRNAEELEELFPEIRSITNSSQNETHYNREENKEVCVNNQEMKPEVMPIMKKFTDSSRICEDQFSDICPDEDDFKQTPREEEKKETFEYQIPTNPIVKLNITRNPSSGSHASTMRNTEPENEPSSLSHNMNVVTLGQAASNSENTADSGNNENIEVNTAPSLRIRKKPKRKIPAPKPPKITKRRENNNFVPDLAGKGICGIGIS</sequence>
<feature type="compositionally biased region" description="Polar residues" evidence="2">
    <location>
        <begin position="694"/>
        <end position="720"/>
    </location>
</feature>
<evidence type="ECO:0000256" key="2">
    <source>
        <dbReference type="SAM" id="MobiDB-lite"/>
    </source>
</evidence>
<reference evidence="4" key="1">
    <citation type="submission" date="2023-07" db="EMBL/GenBank/DDBJ databases">
        <authorList>
            <consortium name="AG Swart"/>
            <person name="Singh M."/>
            <person name="Singh A."/>
            <person name="Seah K."/>
            <person name="Emmerich C."/>
        </authorList>
    </citation>
    <scope>NUCLEOTIDE SEQUENCE</scope>
    <source>
        <strain evidence="4">DP1</strain>
    </source>
</reference>
<dbReference type="CDD" id="cd16494">
    <property type="entry name" value="RING-CH-C4HC3_ZSWM2"/>
    <property type="match status" value="1"/>
</dbReference>
<dbReference type="PANTHER" id="PTHR21540">
    <property type="entry name" value="RING FINGER AND SWIM DOMAIN-CONTAINING PROTEIN 2"/>
    <property type="match status" value="1"/>
</dbReference>
<keyword evidence="1" id="KW-0862">Zinc</keyword>
<name>A0AAD1Y2N5_EUPCR</name>
<feature type="compositionally biased region" description="Polar residues" evidence="2">
    <location>
        <begin position="733"/>
        <end position="753"/>
    </location>
</feature>
<dbReference type="Pfam" id="PF13639">
    <property type="entry name" value="zf-RING_2"/>
    <property type="match status" value="1"/>
</dbReference>
<feature type="compositionally biased region" description="Basic residues" evidence="2">
    <location>
        <begin position="433"/>
        <end position="453"/>
    </location>
</feature>
<dbReference type="EMBL" id="CAMPGE010026554">
    <property type="protein sequence ID" value="CAI2384236.1"/>
    <property type="molecule type" value="Genomic_DNA"/>
</dbReference>
<gene>
    <name evidence="4" type="ORF">ECRASSUSDP1_LOCUS25758</name>
</gene>
<dbReference type="Gene3D" id="3.30.40.10">
    <property type="entry name" value="Zinc/RING finger domain, C3HC4 (zinc finger)"/>
    <property type="match status" value="1"/>
</dbReference>
<proteinExistence type="predicted"/>
<feature type="region of interest" description="Disordered" evidence="2">
    <location>
        <begin position="693"/>
        <end position="720"/>
    </location>
</feature>
<feature type="region of interest" description="Disordered" evidence="2">
    <location>
        <begin position="426"/>
        <end position="538"/>
    </location>
</feature>
<evidence type="ECO:0000256" key="1">
    <source>
        <dbReference type="PROSITE-ProRule" id="PRU00175"/>
    </source>
</evidence>
<evidence type="ECO:0000259" key="3">
    <source>
        <dbReference type="PROSITE" id="PS50089"/>
    </source>
</evidence>
<dbReference type="SMART" id="SM00184">
    <property type="entry name" value="RING"/>
    <property type="match status" value="2"/>
</dbReference>
<keyword evidence="5" id="KW-1185">Reference proteome</keyword>
<dbReference type="GO" id="GO:0008270">
    <property type="term" value="F:zinc ion binding"/>
    <property type="evidence" value="ECO:0007669"/>
    <property type="project" value="UniProtKB-KW"/>
</dbReference>
<protein>
    <recommendedName>
        <fullName evidence="3">RING-type domain-containing protein</fullName>
    </recommendedName>
</protein>
<feature type="compositionally biased region" description="Polar residues" evidence="2">
    <location>
        <begin position="454"/>
        <end position="470"/>
    </location>
</feature>
<organism evidence="4 5">
    <name type="scientific">Euplotes crassus</name>
    <dbReference type="NCBI Taxonomy" id="5936"/>
    <lineage>
        <taxon>Eukaryota</taxon>
        <taxon>Sar</taxon>
        <taxon>Alveolata</taxon>
        <taxon>Ciliophora</taxon>
        <taxon>Intramacronucleata</taxon>
        <taxon>Spirotrichea</taxon>
        <taxon>Hypotrichia</taxon>
        <taxon>Euplotida</taxon>
        <taxon>Euplotidae</taxon>
        <taxon>Moneuplotes</taxon>
    </lineage>
</organism>
<dbReference type="GO" id="GO:0061630">
    <property type="term" value="F:ubiquitin protein ligase activity"/>
    <property type="evidence" value="ECO:0007669"/>
    <property type="project" value="InterPro"/>
</dbReference>
<feature type="compositionally biased region" description="Basic residues" evidence="2">
    <location>
        <begin position="756"/>
        <end position="766"/>
    </location>
</feature>
<evidence type="ECO:0000313" key="5">
    <source>
        <dbReference type="Proteomes" id="UP001295684"/>
    </source>
</evidence>
<evidence type="ECO:0000313" key="4">
    <source>
        <dbReference type="EMBL" id="CAI2384236.1"/>
    </source>
</evidence>
<dbReference type="PANTHER" id="PTHR21540:SF3">
    <property type="entry name" value="E3 UBIQUITIN-PROTEIN LIGASE ZSWIM2"/>
    <property type="match status" value="1"/>
</dbReference>
<feature type="domain" description="RING-type" evidence="3">
    <location>
        <begin position="148"/>
        <end position="197"/>
    </location>
</feature>
<dbReference type="InterPro" id="IPR039903">
    <property type="entry name" value="Zswim2"/>
</dbReference>